<dbReference type="PANTHER" id="PTHR11440">
    <property type="entry name" value="LECITHIN-CHOLESTEROL ACYLTRANSFERASE-RELATED"/>
    <property type="match status" value="1"/>
</dbReference>
<dbReference type="EMBL" id="CAIIXF020000003">
    <property type="protein sequence ID" value="CAH1778953.1"/>
    <property type="molecule type" value="Genomic_DNA"/>
</dbReference>
<dbReference type="AlphaFoldDB" id="A0A8J1UTL5"/>
<protein>
    <submittedName>
        <fullName evidence="1">Uncharacterized protein</fullName>
    </submittedName>
</protein>
<dbReference type="OrthoDB" id="190846at2759"/>
<dbReference type="GO" id="GO:0008374">
    <property type="term" value="F:O-acyltransferase activity"/>
    <property type="evidence" value="ECO:0007669"/>
    <property type="project" value="InterPro"/>
</dbReference>
<dbReference type="Gene3D" id="3.40.50.1820">
    <property type="entry name" value="alpha/beta hydrolase"/>
    <property type="match status" value="2"/>
</dbReference>
<name>A0A8J1UTL5_OWEFU</name>
<accession>A0A8J1UTL5</accession>
<gene>
    <name evidence="1" type="ORF">OFUS_LOCUS5808</name>
</gene>
<organism evidence="1 2">
    <name type="scientific">Owenia fusiformis</name>
    <name type="common">Polychaete worm</name>
    <dbReference type="NCBI Taxonomy" id="6347"/>
    <lineage>
        <taxon>Eukaryota</taxon>
        <taxon>Metazoa</taxon>
        <taxon>Spiralia</taxon>
        <taxon>Lophotrochozoa</taxon>
        <taxon>Annelida</taxon>
        <taxon>Polychaeta</taxon>
        <taxon>Sedentaria</taxon>
        <taxon>Canalipalpata</taxon>
        <taxon>Sabellida</taxon>
        <taxon>Oweniida</taxon>
        <taxon>Oweniidae</taxon>
        <taxon>Owenia</taxon>
    </lineage>
</organism>
<dbReference type="Pfam" id="PF02450">
    <property type="entry name" value="LCAT"/>
    <property type="match status" value="1"/>
</dbReference>
<dbReference type="GO" id="GO:0006629">
    <property type="term" value="P:lipid metabolic process"/>
    <property type="evidence" value="ECO:0007669"/>
    <property type="project" value="InterPro"/>
</dbReference>
<dbReference type="Proteomes" id="UP000749559">
    <property type="component" value="Unassembled WGS sequence"/>
</dbReference>
<reference evidence="1" key="1">
    <citation type="submission" date="2022-03" db="EMBL/GenBank/DDBJ databases">
        <authorList>
            <person name="Martin C."/>
        </authorList>
    </citation>
    <scope>NUCLEOTIDE SEQUENCE</scope>
</reference>
<dbReference type="InterPro" id="IPR029058">
    <property type="entry name" value="AB_hydrolase_fold"/>
</dbReference>
<proteinExistence type="predicted"/>
<dbReference type="InterPro" id="IPR003386">
    <property type="entry name" value="LACT/PDAT_acylTrfase"/>
</dbReference>
<evidence type="ECO:0000313" key="2">
    <source>
        <dbReference type="Proteomes" id="UP000749559"/>
    </source>
</evidence>
<keyword evidence="2" id="KW-1185">Reference proteome</keyword>
<sequence length="413" mass="46891">MAKRQEILKIVSLFTVFSLFTTQIFGKPTEKGAVTNPVILVPGDGGSQFFAKLSKPSVIHYWCSQHTTAYFSLWLNLEMVSPFVLDCFVDNLRLVYNETSRKTSNSPGVDIQIREFGNTSSVEWLDPSQVSPTSYFSPIANALVKAGYQRGKSIRGAPYDFRKAPNELQDFFVKFKALVEDTYKINDNKKVVFVCHSMGNVMMLYFLNQQKQSWKDKFVSSMISLSGPWGGAAKTLRLMASGDNLGLFVVNPFTVRPEQRSMPSSAWLLPYDNFWDKDEIVVSQPNANYTVHDYKQFFEDIKFPNGFHMREDTKNLLQGSEVAPGIEVHCMNGIKVQTPASFKYSAKQWPDRQPDTIYGDGDGTVNQRSLYGFKRWQSKQKQKITHTEYAGVDHMQILGHDKTIADIRDILGV</sequence>
<comment type="caution">
    <text evidence="1">The sequence shown here is derived from an EMBL/GenBank/DDBJ whole genome shotgun (WGS) entry which is preliminary data.</text>
</comment>
<dbReference type="SUPFAM" id="SSF53474">
    <property type="entry name" value="alpha/beta-Hydrolases"/>
    <property type="match status" value="1"/>
</dbReference>
<evidence type="ECO:0000313" key="1">
    <source>
        <dbReference type="EMBL" id="CAH1778953.1"/>
    </source>
</evidence>